<dbReference type="Pfam" id="PF08393">
    <property type="entry name" value="DHC_N2"/>
    <property type="match status" value="1"/>
</dbReference>
<dbReference type="Gene3D" id="1.20.140.100">
    <property type="entry name" value="Dynein heavy chain, N-terminal domain 2"/>
    <property type="match status" value="1"/>
</dbReference>
<evidence type="ECO:0000259" key="6">
    <source>
        <dbReference type="Pfam" id="PF08393"/>
    </source>
</evidence>
<feature type="domain" description="Dynein heavy chain linker" evidence="6">
    <location>
        <begin position="814"/>
        <end position="1218"/>
    </location>
</feature>
<evidence type="ECO:0000259" key="8">
    <source>
        <dbReference type="Pfam" id="PF12777"/>
    </source>
</evidence>
<dbReference type="PANTHER" id="PTHR22878">
    <property type="entry name" value="DYNEIN HEAVY CHAIN 6, AXONEMAL-LIKE-RELATED"/>
    <property type="match status" value="1"/>
</dbReference>
<dbReference type="Gene3D" id="1.20.1270.280">
    <property type="match status" value="1"/>
</dbReference>
<organism evidence="15 16">
    <name type="scientific">Taenia crassiceps</name>
    <dbReference type="NCBI Taxonomy" id="6207"/>
    <lineage>
        <taxon>Eukaryota</taxon>
        <taxon>Metazoa</taxon>
        <taxon>Spiralia</taxon>
        <taxon>Lophotrochozoa</taxon>
        <taxon>Platyhelminthes</taxon>
        <taxon>Cestoda</taxon>
        <taxon>Eucestoda</taxon>
        <taxon>Cyclophyllidea</taxon>
        <taxon>Taeniidae</taxon>
        <taxon>Taenia</taxon>
    </lineage>
</organism>
<dbReference type="Gene3D" id="1.10.8.1220">
    <property type="match status" value="1"/>
</dbReference>
<dbReference type="Pfam" id="PF17852">
    <property type="entry name" value="Dynein_AAA_lid"/>
    <property type="match status" value="1"/>
</dbReference>
<evidence type="ECO:0000259" key="5">
    <source>
        <dbReference type="Pfam" id="PF08385"/>
    </source>
</evidence>
<dbReference type="Gene3D" id="1.10.8.720">
    <property type="entry name" value="Region D6 of dynein motor"/>
    <property type="match status" value="1"/>
</dbReference>
<evidence type="ECO:0000256" key="2">
    <source>
        <dbReference type="ARBA" id="ARBA00023054"/>
    </source>
</evidence>
<reference evidence="15 16" key="1">
    <citation type="journal article" date="2022" name="Front. Cell. Infect. Microbiol.">
        <title>The Genomes of Two Strains of Taenia crassiceps the Animal Model for the Study of Human Cysticercosis.</title>
        <authorList>
            <person name="Bobes R.J."/>
            <person name="Estrada K."/>
            <person name="Rios-Valencia D.G."/>
            <person name="Calderon-Gallegos A."/>
            <person name="de la Torre P."/>
            <person name="Carrero J.C."/>
            <person name="Sanchez-Flores A."/>
            <person name="Laclette J.P."/>
        </authorList>
    </citation>
    <scope>NUCLEOTIDE SEQUENCE [LARGE SCALE GENOMIC DNA]</scope>
    <source>
        <strain evidence="15">WFUcys</strain>
    </source>
</reference>
<dbReference type="Pfam" id="PF22597">
    <property type="entry name" value="DYN_lid"/>
    <property type="match status" value="1"/>
</dbReference>
<dbReference type="SUPFAM" id="SSF52540">
    <property type="entry name" value="P-loop containing nucleoside triphosphate hydrolases"/>
    <property type="match status" value="3"/>
</dbReference>
<dbReference type="Pfam" id="PF18198">
    <property type="entry name" value="AAA_lid_11"/>
    <property type="match status" value="1"/>
</dbReference>
<dbReference type="InterPro" id="IPR041466">
    <property type="entry name" value="Dynein_AAA5_ext"/>
</dbReference>
<evidence type="ECO:0000313" key="16">
    <source>
        <dbReference type="Proteomes" id="UP001651158"/>
    </source>
</evidence>
<dbReference type="InterPro" id="IPR042228">
    <property type="entry name" value="Dynein_linker_3"/>
</dbReference>
<dbReference type="Pfam" id="PF12775">
    <property type="entry name" value="AAA_7"/>
    <property type="match status" value="1"/>
</dbReference>
<name>A0ABR4QT53_9CEST</name>
<dbReference type="Gene3D" id="3.10.490.20">
    <property type="match status" value="1"/>
</dbReference>
<dbReference type="InterPro" id="IPR042222">
    <property type="entry name" value="Dynein_2_N"/>
</dbReference>
<dbReference type="Proteomes" id="UP001651158">
    <property type="component" value="Unassembled WGS sequence"/>
</dbReference>
<dbReference type="InterPro" id="IPR041658">
    <property type="entry name" value="AAA_lid_11"/>
</dbReference>
<evidence type="ECO:0000259" key="9">
    <source>
        <dbReference type="Pfam" id="PF12780"/>
    </source>
</evidence>
<dbReference type="Pfam" id="PF12777">
    <property type="entry name" value="MT"/>
    <property type="match status" value="1"/>
</dbReference>
<dbReference type="Gene3D" id="1.20.58.1120">
    <property type="match status" value="1"/>
</dbReference>
<protein>
    <submittedName>
        <fullName evidence="15">Dynein heavy chain 10 axonemal</fullName>
    </submittedName>
</protein>
<evidence type="ECO:0000259" key="4">
    <source>
        <dbReference type="Pfam" id="PF03028"/>
    </source>
</evidence>
<evidence type="ECO:0000259" key="14">
    <source>
        <dbReference type="Pfam" id="PF22597"/>
    </source>
</evidence>
<accession>A0ABR4QT53</accession>
<evidence type="ECO:0000256" key="1">
    <source>
        <dbReference type="ARBA" id="ARBA00008887"/>
    </source>
</evidence>
<dbReference type="InterPro" id="IPR024743">
    <property type="entry name" value="Dynein_HC_stalk"/>
</dbReference>
<feature type="domain" description="Dynein heavy chain tail" evidence="5">
    <location>
        <begin position="1"/>
        <end position="314"/>
    </location>
</feature>
<feature type="domain" description="Dynein heavy chain coiled coil stalk" evidence="8">
    <location>
        <begin position="2310"/>
        <end position="2646"/>
    </location>
</feature>
<evidence type="ECO:0000313" key="15">
    <source>
        <dbReference type="EMBL" id="KAL5112917.1"/>
    </source>
</evidence>
<keyword evidence="2 3" id="KW-0175">Coiled coil</keyword>
<dbReference type="Pfam" id="PF12774">
    <property type="entry name" value="AAA_6"/>
    <property type="match status" value="1"/>
</dbReference>
<dbReference type="InterPro" id="IPR013602">
    <property type="entry name" value="Dynein_heavy_linker"/>
</dbReference>
<dbReference type="InterPro" id="IPR024317">
    <property type="entry name" value="Dynein_heavy_chain_D4_dom"/>
</dbReference>
<dbReference type="Gene3D" id="1.20.920.20">
    <property type="match status" value="1"/>
</dbReference>
<dbReference type="InterPro" id="IPR035699">
    <property type="entry name" value="AAA_6"/>
</dbReference>
<dbReference type="Gene3D" id="1.10.472.130">
    <property type="match status" value="1"/>
</dbReference>
<dbReference type="PANTHER" id="PTHR22878:SF63">
    <property type="entry name" value="DYNEIN AXONEMAL HEAVY CHAIN 10"/>
    <property type="match status" value="1"/>
</dbReference>
<dbReference type="InterPro" id="IPR004273">
    <property type="entry name" value="Dynein_heavy_D6_P-loop"/>
</dbReference>
<dbReference type="Pfam" id="PF18199">
    <property type="entry name" value="Dynein_C"/>
    <property type="match status" value="1"/>
</dbReference>
<feature type="domain" description="Dynein 2 heavy chain 1 cytoplasmic ATPase lid" evidence="14">
    <location>
        <begin position="1891"/>
        <end position="1968"/>
    </location>
</feature>
<evidence type="ECO:0000259" key="13">
    <source>
        <dbReference type="Pfam" id="PF18199"/>
    </source>
</evidence>
<comment type="similarity">
    <text evidence="1">Belongs to the dynein heavy chain family.</text>
</comment>
<dbReference type="InterPro" id="IPR026983">
    <property type="entry name" value="DHC"/>
</dbReference>
<dbReference type="Gene3D" id="3.40.50.300">
    <property type="entry name" value="P-loop containing nucleotide triphosphate hydrolases"/>
    <property type="match status" value="4"/>
</dbReference>
<comment type="caution">
    <text evidence="15">The sequence shown here is derived from an EMBL/GenBank/DDBJ whole genome shotgun (WGS) entry which is preliminary data.</text>
</comment>
<feature type="domain" description="Dynein heavy chain region D6 P-loop" evidence="4">
    <location>
        <begin position="3136"/>
        <end position="3250"/>
    </location>
</feature>
<feature type="domain" description="Dynein heavy chain AAA lid" evidence="12">
    <location>
        <begin position="3283"/>
        <end position="3426"/>
    </location>
</feature>
<sequence>MRQFQMEVMALDTDAKSCLEDSFRTLHSSDKAFRVLQCLLESRPRKDIARLFEERYTDILNQYDKELRLIETTFTEGSQDSGHFASVLGPRYLPPVSSSICWVRNLQARITSPMLKLLNIRRLMESDKGKEVQDHYLCLVQRMTRFEEDLFNGWRQQVHECLGRLLERNLWKYAESSKPASASKGGHFGRMGAPISKRRSTIGQELPKQSHSVYKFNFEVDFGNELVQIMEETKFLQMLGFPVPDMACCIALREKEFLRQRTGLSNLAEAVRTTLGRLSMVELVTLENHIADLRVTLAPAWKQLNWTSLIIDRYIVKATKAFDRFSGVLHIMEKAKAKIEANLNAIARASLFCTYSSKSTAPISFKPYLQQAADARMREFEDLSRKHTEIGTVLVNMEEAITGKAATGKEPKMLHLYEHWERRCFDTVHQMVIDNLRRFLESLQTPSKPLFEVDLMLSGSEVVSAPQPMEFYQYQIQDVRDAIKQTQVFIRWQPGTCLPSQGIKAPEQEGIFYFTFHLDLAKSVAVKELIQHIDSLIFRAGEELKRHLEKYRQYKHLFALHKKSSVEKWKSCNPSISAIDQRINDVANQLHDLLASIADSQIGFFTLRTGLLIKGIQMHTEKWVATYGDLLRERAQTVGRQLRDTIQTFLPCLQVRPSERNRLKSLLSTIRGINDVRAESEERLACIAECHRLLQQHNLKVTTSEINEYEGLRRAWIELLKQARATERSLSRPRKVFKYSTKVEANRFFKEIKKFLQRFKDSGPIAVGEDLDWGLELMKDYKEELQGLTATYNELLSAERLFDLPVTHSEELINVQRQMDCLDRIYSIYADYKSLLEEWSKVLWRDVHFSVLQNEVERLQQTFQKLPEQIRQMGVGRVLKTQLSGFCDSVALLKDLKHEAFRQRHWSMLMERIKHAIVLNPEKFTLGNVFNVHLDQFRKEVDEILSTALKELSIEKNFLTLKDTWNSLQLQVKDYAPEGTKRGSIVGGLEEVIQTLDDSSLSLQSMSTSRFAEPFVGEIRGLEKVLTQASEVLEIWVQVQRKWLHLEGLFSGSDVHTRIPKEAGRFDKINLIFKKTVEEATKNSYVRNWCLKPGRVRELQSIIMDFEICQKSLTAYLKTKRNVFPRFFFISDNELLMMLGSSEGDYAQEHIIKVFDNIIRLELDKTDQGVPLAIGMRSAEGEIMEFKQLVECTGQIEEWMTEVEREMKRSNRLITKEAIYRYRESSTRSEWALRFQGMVVLAASQVWWTWEVEDAFRRLCTENDKAALKVFARQQHSQVEELISRIRRDLSANDRTKLTTLLIIDVHSRDVVDSFVRDNIVDAKAFEWQSQLRSSSPKSEDRELIEAIEGWLTGERFVLSAKQVEKVVQLHDTMKTRHAAMVVGPTGGGKSVVIEALCGAQKKMNVVTNLITLNPKDRNVGELYGVLDCNTRDWRDGLLTKIFRDANKQSDKKTHNIVLFDGDVDSLWVENMNSVMDDNRVLTLPNGERIHLQPTCCLLFEVGNLEYASPATVSRCGMVFVDPHDLDYSALWQRWKMSHKELDTFYIQILNNLFTKYIPRLMALNLSTVITLTPISLIRQFCYLLESLLIGVLEASADCLEALFIQALTFSIGSCLSRDSDRAAFDEKVKEISALPKMERNEGGSSVPSGYLPDTHPRLEDYFFDAQSNAWVPWSSRMPHYWHDPEQNFADVVVPTRETMVMRWILEKHAEVDRPILLVGEAGTFKTTSVNRFLAERNTNTHQILRVPFSSRTTALDVYNNLNANLEKRSKGVYGPRAGKRLLLFIDDLHMPETDPFGTQQPVALLKLLLTNHGLFDRSSSNFKWRRVLDTSYLATMTTSCTGREHVDPRCLSLFSLFHAAPPRNAALEKIFSSILSGYLQTGFVKAIVEAVPAITQATLNVYSFLLQKLRPSPLKFYYNFSFRDLRRVCAGLCRMSPSRCSSLLQMARLWRHELFRVFVDRLSTMEDALLAKDKINAEAEKMDPAAKKEILCDPVLFGEYKSTLEENDTPYYEDMGDYNKIREIFSNIQERRSGHSKLVLFNYALEHLSRLHRIMSTVGGHALCVGVSGTGKAVLAKLAAFAAGCEVFRITQSQNYAKKDFREEIKALYLRLVQKDERIAFLVFEDDILDEGFLDTINRMLVGMDASSLFLEEERDKIVNEMQQEAMDAGLDGSREVFWRYFSQKAARNLHVILTMSPVGTTLRRRCTNFPGLVSNTTIDWFFAWPEEALCTVAKTILSPDNQLIPAAYYDALIDHVIHVHRSVEQYTTDFVEKWKRINYVTPKHFLDYISNYLKLLSESDQSKAAHGERFVKGVAKLEDASAQVKELNEKLVTQRAAVVQNTEACEALLKIITQNQLLASEKQTQSDQKVKEMETLSKAIEQDKAAAESALTEAMPALEQARSELGELDKSDVTELRSFVKPPRPVQVVSECICVFKGLTEVSWKAAKGLMADANFLQSLQTMDVDAIGPKQLATVKERLDASKVSVQQMQSVSRAGAGFLRFVHAVTAYCEVLRDVRPKREKVAKLEKILAQSEHDLERLKSELARLEEETEKLNKEYSTAKAECLALQEETTVIERRLAAADTLINSLSCEKIRWKAQTEKLREERRHLVGDCLVSAAFLTYTGPFFCNLRNRMLYDDWIPDLRNREVSLSEPFNLVNLLTDNMTLTNWKDAGLPEDDLSIQNGILTMRASRFPLLIDPHQQALKWIKRLEGNNNLRVATFNDPDFLKSLELSIKFGTPFLFEDVGDYVDPIIHNVLTKNIQEDRNQNFVMLGYKEVEYDRNFRLYLNTKLSNPAYGPKLFGNAVVINCGITEEALENQLLGVILKHEQSSLEEKRTVLLSTKSKYGRILKDLEDSLLMNLTLSTGNLLDNEELISAVEMTKAKATEAKGKLAYAAKASDEVKQLSNAYRPAAKRGAMLFFVLTDMATINPMYQFALSAYIALFEDALHRSMPDTVLGKRQTNVISTLIELVYNYGCTGFFERHKLLFGFQISLKLQAEAGYVSQTEIDFFTKGDASPGKETERCPIAWLTDTKWKDIRRLEEILPSFVGLSESLVANQTRWKTWSSLGSLECEPPPYFENISDFQKLCLLRCFRVDRVCRAVELFVANTLGENFVDLYEPNLPSIYEQSHPETPILFILGPGSDPTDSLKKFVENCLTLDASTNLLFLSMGQGQESSAMKLFKTASSDGSWLVLQNCHLLLNWIPLLEKEIENTKQFHPKFRLWLTTEPAPEFPIGFLHRSLKVVIEPLFGLKRNLRSTFTEIPPSKFAEYSCPEFSVLAYTLTFFHAVVQERRQYGKLGWNIAYEFNMLDFQASLAVITDHLEASKGKSGLSWGSLHYLIEEIMYGGRVMDKFDQRVLHTYLNEYFGDFLFDAIQPFSFFSNEEVSYSLPPETSREGILRYIDTLPTKNSPEVLGMNANAEVDSSTSKAYQLWAYLLALSHEGEGGSSAATTTTAQMTLTIEAAEKVLLSLPPTFDREAVRETFKENMTPTAIVLLQELEYFNRLLLQMQSTLTHLKQAMSGEVALSSDLEEMAISIRNGQLPSLWRSLAPDTKKSLANWLTHFHRRTEQYKTWIASGEPIVIWLSGLHVPQSYLAAVVQSVCRRSAWPLDKSIIVATVTGFTDEEAVEDRSPAGCLLTGLFIEGASWKPHTGHLCLQAPHQLVQPMPLLKVSVLESRRAKRHSTLLTPVYVTSARAGADGRGFVFEADLTMGNESDASHWILQGVCLLLNDD</sequence>
<feature type="domain" description="Dynein heavy chain AAA module D4" evidence="9">
    <location>
        <begin position="2038"/>
        <end position="2297"/>
    </location>
</feature>
<evidence type="ECO:0000259" key="7">
    <source>
        <dbReference type="Pfam" id="PF12774"/>
    </source>
</evidence>
<dbReference type="Pfam" id="PF12780">
    <property type="entry name" value="AAA_8"/>
    <property type="match status" value="1"/>
</dbReference>
<feature type="domain" description="Dynein heavy chain hydrolytic ATP-binding dynein motor region" evidence="7">
    <location>
        <begin position="1336"/>
        <end position="1391"/>
    </location>
</feature>
<dbReference type="EMBL" id="JAKROA010000001">
    <property type="protein sequence ID" value="KAL5112917.1"/>
    <property type="molecule type" value="Genomic_DNA"/>
</dbReference>
<dbReference type="Gene3D" id="3.20.180.20">
    <property type="entry name" value="Dynein heavy chain, N-terminal domain 2"/>
    <property type="match status" value="1"/>
</dbReference>
<dbReference type="Pfam" id="PF08385">
    <property type="entry name" value="DHC_N1"/>
    <property type="match status" value="1"/>
</dbReference>
<dbReference type="InterPro" id="IPR041228">
    <property type="entry name" value="Dynein_C"/>
</dbReference>
<dbReference type="Pfam" id="PF12781">
    <property type="entry name" value="AAA_9"/>
    <property type="match status" value="1"/>
</dbReference>
<keyword evidence="16" id="KW-1185">Reference proteome</keyword>
<dbReference type="InterPro" id="IPR027417">
    <property type="entry name" value="P-loop_NTPase"/>
</dbReference>
<dbReference type="Gene3D" id="6.10.140.1060">
    <property type="match status" value="1"/>
</dbReference>
<proteinExistence type="inferred from homology"/>
<dbReference type="Gene3D" id="1.10.287.2620">
    <property type="match status" value="1"/>
</dbReference>
<evidence type="ECO:0000256" key="3">
    <source>
        <dbReference type="SAM" id="Coils"/>
    </source>
</evidence>
<dbReference type="InterPro" id="IPR035706">
    <property type="entry name" value="AAA_9"/>
</dbReference>
<feature type="coiled-coil region" evidence="3">
    <location>
        <begin position="2526"/>
        <end position="2609"/>
    </location>
</feature>
<gene>
    <name evidence="15" type="ORF">TcWFU_009324</name>
</gene>
<dbReference type="InterPro" id="IPR043160">
    <property type="entry name" value="Dynein_C_barrel"/>
</dbReference>
<feature type="domain" description="Dynein heavy chain C-terminal" evidence="13">
    <location>
        <begin position="3433"/>
        <end position="3736"/>
    </location>
</feature>
<feature type="domain" description="Dynein heavy chain ATP-binding dynein motor region" evidence="10">
    <location>
        <begin position="2672"/>
        <end position="2891"/>
    </location>
</feature>
<dbReference type="Pfam" id="PF03028">
    <property type="entry name" value="Dynein_heavy"/>
    <property type="match status" value="1"/>
</dbReference>
<feature type="domain" description="Dynein heavy chain AAA 5 extension" evidence="11">
    <location>
        <begin position="1550"/>
        <end position="1675"/>
    </location>
</feature>
<dbReference type="Gene3D" id="1.20.920.30">
    <property type="match status" value="1"/>
</dbReference>
<evidence type="ECO:0000259" key="10">
    <source>
        <dbReference type="Pfam" id="PF12781"/>
    </source>
</evidence>
<evidence type="ECO:0000259" key="12">
    <source>
        <dbReference type="Pfam" id="PF18198"/>
    </source>
</evidence>
<dbReference type="InterPro" id="IPR042219">
    <property type="entry name" value="AAA_lid_11_sf"/>
</dbReference>
<dbReference type="InterPro" id="IPR054354">
    <property type="entry name" value="DYNC2H1-like_lid"/>
</dbReference>
<evidence type="ECO:0000259" key="11">
    <source>
        <dbReference type="Pfam" id="PF17852"/>
    </source>
</evidence>
<dbReference type="InterPro" id="IPR013594">
    <property type="entry name" value="Dynein_heavy_tail"/>
</dbReference>